<organism evidence="1 2">
    <name type="scientific">Colocasia esculenta</name>
    <name type="common">Wild taro</name>
    <name type="synonym">Arum esculentum</name>
    <dbReference type="NCBI Taxonomy" id="4460"/>
    <lineage>
        <taxon>Eukaryota</taxon>
        <taxon>Viridiplantae</taxon>
        <taxon>Streptophyta</taxon>
        <taxon>Embryophyta</taxon>
        <taxon>Tracheophyta</taxon>
        <taxon>Spermatophyta</taxon>
        <taxon>Magnoliopsida</taxon>
        <taxon>Liliopsida</taxon>
        <taxon>Araceae</taxon>
        <taxon>Aroideae</taxon>
        <taxon>Colocasieae</taxon>
        <taxon>Colocasia</taxon>
    </lineage>
</organism>
<gene>
    <name evidence="1" type="ORF">Taro_052571</name>
</gene>
<proteinExistence type="predicted"/>
<reference evidence="1" key="1">
    <citation type="submission" date="2017-07" db="EMBL/GenBank/DDBJ databases">
        <title>Taro Niue Genome Assembly and Annotation.</title>
        <authorList>
            <person name="Atibalentja N."/>
            <person name="Keating K."/>
            <person name="Fields C.J."/>
        </authorList>
    </citation>
    <scope>NUCLEOTIDE SEQUENCE</scope>
    <source>
        <strain evidence="1">Niue_2</strain>
        <tissue evidence="1">Leaf</tissue>
    </source>
</reference>
<dbReference type="EMBL" id="NMUH01009020">
    <property type="protein sequence ID" value="MQM19564.1"/>
    <property type="molecule type" value="Genomic_DNA"/>
</dbReference>
<sequence>MRFANLIDPFDCSLNFKIRCLLYLYDLQHNAGFTWDDKNKVFVGRDISWHTYNESNVEYFKKILDKPFPFKRQLDILCGKTTA</sequence>
<dbReference type="AlphaFoldDB" id="A0A843XIY8"/>
<evidence type="ECO:0000313" key="2">
    <source>
        <dbReference type="Proteomes" id="UP000652761"/>
    </source>
</evidence>
<name>A0A843XIY8_COLES</name>
<evidence type="ECO:0008006" key="3">
    <source>
        <dbReference type="Google" id="ProtNLM"/>
    </source>
</evidence>
<accession>A0A843XIY8</accession>
<evidence type="ECO:0000313" key="1">
    <source>
        <dbReference type="EMBL" id="MQM19564.1"/>
    </source>
</evidence>
<dbReference type="OrthoDB" id="1937145at2759"/>
<keyword evidence="2" id="KW-1185">Reference proteome</keyword>
<protein>
    <recommendedName>
        <fullName evidence="3">Myb/SANT-like domain-containing protein</fullName>
    </recommendedName>
</protein>
<dbReference type="Proteomes" id="UP000652761">
    <property type="component" value="Unassembled WGS sequence"/>
</dbReference>
<comment type="caution">
    <text evidence="1">The sequence shown here is derived from an EMBL/GenBank/DDBJ whole genome shotgun (WGS) entry which is preliminary data.</text>
</comment>